<dbReference type="AlphaFoldDB" id="Q54AJ9"/>
<accession>Q54AJ9</accession>
<evidence type="ECO:0000313" key="1">
    <source>
        <dbReference type="EMBL" id="EAL60290.1"/>
    </source>
</evidence>
<gene>
    <name evidence="1" type="ORF">DDB_G0294394</name>
</gene>
<proteinExistence type="predicted"/>
<keyword evidence="2" id="KW-1185">Reference proteome</keyword>
<dbReference type="PaxDb" id="44689-DDB0229828"/>
<dbReference type="EMBL" id="AAFI02000261">
    <property type="protein sequence ID" value="EAL60290.1"/>
    <property type="molecule type" value="Genomic_DNA"/>
</dbReference>
<dbReference type="KEGG" id="ddi:DDB_G0294394"/>
<protein>
    <submittedName>
        <fullName evidence="1">Uncharacterized protein</fullName>
    </submittedName>
</protein>
<dbReference type="InParanoid" id="Q54AJ9"/>
<evidence type="ECO:0000313" key="2">
    <source>
        <dbReference type="Proteomes" id="UP000002195"/>
    </source>
</evidence>
<organism evidence="1 2">
    <name type="scientific">Dictyostelium discoideum</name>
    <name type="common">Social amoeba</name>
    <dbReference type="NCBI Taxonomy" id="44689"/>
    <lineage>
        <taxon>Eukaryota</taxon>
        <taxon>Amoebozoa</taxon>
        <taxon>Evosea</taxon>
        <taxon>Eumycetozoa</taxon>
        <taxon>Dictyostelia</taxon>
        <taxon>Dictyosteliales</taxon>
        <taxon>Dictyosteliaceae</taxon>
        <taxon>Dictyostelium</taxon>
    </lineage>
</organism>
<comment type="caution">
    <text evidence="1">The sequence shown here is derived from an EMBL/GenBank/DDBJ whole genome shotgun (WGS) entry which is preliminary data.</text>
</comment>
<name>Q54AJ9_DICDI</name>
<dbReference type="HOGENOM" id="CLU_3110406_0_0_1"/>
<dbReference type="RefSeq" id="XP_628703.1">
    <property type="nucleotide sequence ID" value="XM_628701.1"/>
</dbReference>
<reference evidence="1 2" key="1">
    <citation type="journal article" date="2005" name="Nature">
        <title>The genome of the social amoeba Dictyostelium discoideum.</title>
        <authorList>
            <consortium name="The Dictyostelium discoideum Sequencing Consortium"/>
            <person name="Eichinger L."/>
            <person name="Pachebat J.A."/>
            <person name="Glockner G."/>
            <person name="Rajandream M.A."/>
            <person name="Sucgang R."/>
            <person name="Berriman M."/>
            <person name="Song J."/>
            <person name="Olsen R."/>
            <person name="Szafranski K."/>
            <person name="Xu Q."/>
            <person name="Tunggal B."/>
            <person name="Kummerfeld S."/>
            <person name="Madera M."/>
            <person name="Konfortov B.A."/>
            <person name="Rivero F."/>
            <person name="Bankier A.T."/>
            <person name="Lehmann R."/>
            <person name="Hamlin N."/>
            <person name="Davies R."/>
            <person name="Gaudet P."/>
            <person name="Fey P."/>
            <person name="Pilcher K."/>
            <person name="Chen G."/>
            <person name="Saunders D."/>
            <person name="Sodergren E."/>
            <person name="Davis P."/>
            <person name="Kerhornou A."/>
            <person name="Nie X."/>
            <person name="Hall N."/>
            <person name="Anjard C."/>
            <person name="Hemphill L."/>
            <person name="Bason N."/>
            <person name="Farbrother P."/>
            <person name="Desany B."/>
            <person name="Just E."/>
            <person name="Morio T."/>
            <person name="Rost R."/>
            <person name="Churcher C."/>
            <person name="Cooper J."/>
            <person name="Haydock S."/>
            <person name="van Driessche N."/>
            <person name="Cronin A."/>
            <person name="Goodhead I."/>
            <person name="Muzny D."/>
            <person name="Mourier T."/>
            <person name="Pain A."/>
            <person name="Lu M."/>
            <person name="Harper D."/>
            <person name="Lindsay R."/>
            <person name="Hauser H."/>
            <person name="James K."/>
            <person name="Quiles M."/>
            <person name="Madan Babu M."/>
            <person name="Saito T."/>
            <person name="Buchrieser C."/>
            <person name="Wardroper A."/>
            <person name="Felder M."/>
            <person name="Thangavelu M."/>
            <person name="Johnson D."/>
            <person name="Knights A."/>
            <person name="Loulseged H."/>
            <person name="Mungall K."/>
            <person name="Oliver K."/>
            <person name="Price C."/>
            <person name="Quail M.A."/>
            <person name="Urushihara H."/>
            <person name="Hernandez J."/>
            <person name="Rabbinowitsch E."/>
            <person name="Steffen D."/>
            <person name="Sanders M."/>
            <person name="Ma J."/>
            <person name="Kohara Y."/>
            <person name="Sharp S."/>
            <person name="Simmonds M."/>
            <person name="Spiegler S."/>
            <person name="Tivey A."/>
            <person name="Sugano S."/>
            <person name="White B."/>
            <person name="Walker D."/>
            <person name="Woodward J."/>
            <person name="Winckler T."/>
            <person name="Tanaka Y."/>
            <person name="Shaulsky G."/>
            <person name="Schleicher M."/>
            <person name="Weinstock G."/>
            <person name="Rosenthal A."/>
            <person name="Cox E.C."/>
            <person name="Chisholm R.L."/>
            <person name="Gibbs R."/>
            <person name="Loomis W.F."/>
            <person name="Platzer M."/>
            <person name="Kay R.R."/>
            <person name="Williams J."/>
            <person name="Dear P.H."/>
            <person name="Noegel A.A."/>
            <person name="Barrell B."/>
            <person name="Kuspa A."/>
        </authorList>
    </citation>
    <scope>NUCLEOTIDE SEQUENCE [LARGE SCALE GENOMIC DNA]</scope>
    <source>
        <strain evidence="1 2">AX4</strain>
    </source>
</reference>
<dbReference type="VEuPathDB" id="AmoebaDB:DDB_G0294394"/>
<dbReference type="Proteomes" id="UP000002195">
    <property type="component" value="Unassembled WGS sequence"/>
</dbReference>
<dbReference type="GeneID" id="3385367"/>
<sequence length="51" mass="5956">MEVIRQYKVVDYSLDHEVTVDAPGSYLFKNTFKIIIYMSYCRSASLVYINA</sequence>